<sequence length="928" mass="104153">MGPFRHASLCIVLPNNRRLFCILSDALVPVLFVLKEKGRQASGKAKKSGSTSGKDAKTNGADTDLNGSQEIVISSGEEEWDSDHSGSTNYEPVEDDNLYEDPDALEAIDREKKKKDKDDKEGTKSLGNKLKKNVDKATNYLNKKFNKKKTPKDGSGVAPTAGTGTDSEGDVLDDDDIADVSSLSRTSSERSSGRLTRPKDKELTVEVPKMQGDEDDKGVPTPPPPLPPRASKVINQPNVENSPPLPPRNPMAGGSSTLGVSLDVVVPITPPPNRHSHSAVDLRRKSDRFSFGRDSYLGGQEMHSHENASDSSVYDLARPDSYLDYDPASPRSLDKMERKDKSITSSTGQQSRGSYVYPDNISDWPQLHGDSEDDDLYIELADDQIYGTQERPYSTKFESEPLYQWYAKDHIIRANRQPSTSDVSGSGEDSEVSGDEHTGEKVYEDVERLLQRASTRRGRPDPFERNAPARRSVIMDVFGKSGTLHRALWCEMPEVIKSGVLLTMDPQEKKVQESMFEIMTSEASYLKSLNVLINVFLMAPEFSVDMGDRCVITKRERQFLFSNIGTIRDISAKFLADLEARWQESCIMNDICDIIAKHAEKNFEPYIRYCSNQAFQERALETLQKRPDFLEAVKRLEQNPECQFLPMSSFLLLPMQRITRLPLLVDAIRHRIDPGTKRHTSATKALDALNHVVKQCNDGAKKMLQTEQMCLLAANIEFNKVKEFPLVSSSRYLVKQGELNKIVTEGTSRIPFGKALGKSKEHVYIFVFSDILLITKKRGNVYQVRDYCQRNSLHVEPIDTTEKSKFLPQGAPGAKNLFLLALLSNHEGKQVEMVLSAKSDQILNCPQVQCVEKYIAQEPDELTLEESDVINVFKKMADGWFEGERIRDGERGWFPADHTEEINNSHVRARNLPFAIPPDDRKPGNTRT</sequence>
<dbReference type="PROSITE" id="PS50002">
    <property type="entry name" value="SH3"/>
    <property type="match status" value="1"/>
</dbReference>
<dbReference type="PANTHER" id="PTHR12845">
    <property type="entry name" value="GUANINE NUCLEOTIDE EXCHANGE FACTOR"/>
    <property type="match status" value="1"/>
</dbReference>
<evidence type="ECO:0000313" key="7">
    <source>
        <dbReference type="Proteomes" id="UP001519460"/>
    </source>
</evidence>
<comment type="caution">
    <text evidence="6">The sequence shown here is derived from an EMBL/GenBank/DDBJ whole genome shotgun (WGS) entry which is preliminary data.</text>
</comment>
<feature type="region of interest" description="Disordered" evidence="3">
    <location>
        <begin position="416"/>
        <end position="440"/>
    </location>
</feature>
<dbReference type="InterPro" id="IPR036028">
    <property type="entry name" value="SH3-like_dom_sf"/>
</dbReference>
<dbReference type="Pfam" id="PF00621">
    <property type="entry name" value="RhoGEF"/>
    <property type="match status" value="1"/>
</dbReference>
<dbReference type="InterPro" id="IPR035899">
    <property type="entry name" value="DBL_dom_sf"/>
</dbReference>
<keyword evidence="1 2" id="KW-0728">SH3 domain</keyword>
<feature type="compositionally biased region" description="Acidic residues" evidence="3">
    <location>
        <begin position="92"/>
        <end position="106"/>
    </location>
</feature>
<evidence type="ECO:0000256" key="1">
    <source>
        <dbReference type="ARBA" id="ARBA00022443"/>
    </source>
</evidence>
<dbReference type="CDD" id="cd11793">
    <property type="entry name" value="SH3_ephexin1_like"/>
    <property type="match status" value="1"/>
</dbReference>
<evidence type="ECO:0000256" key="3">
    <source>
        <dbReference type="SAM" id="MobiDB-lite"/>
    </source>
</evidence>
<dbReference type="SMART" id="SM00325">
    <property type="entry name" value="RhoGEF"/>
    <property type="match status" value="1"/>
</dbReference>
<feature type="compositionally biased region" description="Basic and acidic residues" evidence="3">
    <location>
        <begin position="278"/>
        <end position="291"/>
    </location>
</feature>
<dbReference type="SUPFAM" id="SSF48065">
    <property type="entry name" value="DBL homology domain (DH-domain)"/>
    <property type="match status" value="1"/>
</dbReference>
<dbReference type="InterPro" id="IPR047270">
    <property type="entry name" value="PH_ephexin"/>
</dbReference>
<feature type="compositionally biased region" description="Acidic residues" evidence="3">
    <location>
        <begin position="167"/>
        <end position="178"/>
    </location>
</feature>
<feature type="domain" description="DH" evidence="5">
    <location>
        <begin position="510"/>
        <end position="699"/>
    </location>
</feature>
<dbReference type="InterPro" id="IPR047271">
    <property type="entry name" value="Ephexin-like"/>
</dbReference>
<dbReference type="SUPFAM" id="SSF50729">
    <property type="entry name" value="PH domain-like"/>
    <property type="match status" value="1"/>
</dbReference>
<gene>
    <name evidence="6" type="ORF">BaRGS_00035458</name>
</gene>
<dbReference type="Gene3D" id="2.30.29.30">
    <property type="entry name" value="Pleckstrin-homology domain (PH domain)/Phosphotyrosine-binding domain (PTB)"/>
    <property type="match status" value="1"/>
</dbReference>
<organism evidence="6 7">
    <name type="scientific">Batillaria attramentaria</name>
    <dbReference type="NCBI Taxonomy" id="370345"/>
    <lineage>
        <taxon>Eukaryota</taxon>
        <taxon>Metazoa</taxon>
        <taxon>Spiralia</taxon>
        <taxon>Lophotrochozoa</taxon>
        <taxon>Mollusca</taxon>
        <taxon>Gastropoda</taxon>
        <taxon>Caenogastropoda</taxon>
        <taxon>Sorbeoconcha</taxon>
        <taxon>Cerithioidea</taxon>
        <taxon>Batillariidae</taxon>
        <taxon>Batillaria</taxon>
    </lineage>
</organism>
<dbReference type="EMBL" id="JACVVK020000474">
    <property type="protein sequence ID" value="KAK7473326.1"/>
    <property type="molecule type" value="Genomic_DNA"/>
</dbReference>
<feature type="region of interest" description="Disordered" evidence="3">
    <location>
        <begin position="39"/>
        <end position="356"/>
    </location>
</feature>
<evidence type="ECO:0000313" key="6">
    <source>
        <dbReference type="EMBL" id="KAK7473326.1"/>
    </source>
</evidence>
<dbReference type="InterPro" id="IPR001452">
    <property type="entry name" value="SH3_domain"/>
</dbReference>
<evidence type="ECO:0000256" key="2">
    <source>
        <dbReference type="PROSITE-ProRule" id="PRU00192"/>
    </source>
</evidence>
<proteinExistence type="predicted"/>
<dbReference type="PANTHER" id="PTHR12845:SF5">
    <property type="entry name" value="EPHEXIN, ISOFORM D"/>
    <property type="match status" value="1"/>
</dbReference>
<name>A0ABD0JFF3_9CAEN</name>
<dbReference type="Proteomes" id="UP001519460">
    <property type="component" value="Unassembled WGS sequence"/>
</dbReference>
<dbReference type="SMART" id="SM00326">
    <property type="entry name" value="SH3"/>
    <property type="match status" value="1"/>
</dbReference>
<feature type="compositionally biased region" description="Basic and acidic residues" evidence="3">
    <location>
        <begin position="332"/>
        <end position="342"/>
    </location>
</feature>
<feature type="compositionally biased region" description="Polar residues" evidence="3">
    <location>
        <begin position="343"/>
        <end position="353"/>
    </location>
</feature>
<dbReference type="Gene3D" id="2.30.30.40">
    <property type="entry name" value="SH3 Domains"/>
    <property type="match status" value="1"/>
</dbReference>
<dbReference type="SUPFAM" id="SSF50044">
    <property type="entry name" value="SH3-domain"/>
    <property type="match status" value="1"/>
</dbReference>
<dbReference type="InterPro" id="IPR011993">
    <property type="entry name" value="PH-like_dom_sf"/>
</dbReference>
<dbReference type="PROSITE" id="PS50010">
    <property type="entry name" value="DH_2"/>
    <property type="match status" value="1"/>
</dbReference>
<keyword evidence="7" id="KW-1185">Reference proteome</keyword>
<feature type="compositionally biased region" description="Low complexity" evidence="3">
    <location>
        <begin position="40"/>
        <end position="53"/>
    </location>
</feature>
<protein>
    <submittedName>
        <fullName evidence="6">Uncharacterized protein</fullName>
    </submittedName>
</protein>
<accession>A0ABD0JFF3</accession>
<reference evidence="6 7" key="1">
    <citation type="journal article" date="2023" name="Sci. Data">
        <title>Genome assembly of the Korean intertidal mud-creeper Batillaria attramentaria.</title>
        <authorList>
            <person name="Patra A.K."/>
            <person name="Ho P.T."/>
            <person name="Jun S."/>
            <person name="Lee S.J."/>
            <person name="Kim Y."/>
            <person name="Won Y.J."/>
        </authorList>
    </citation>
    <scope>NUCLEOTIDE SEQUENCE [LARGE SCALE GENOMIC DNA]</scope>
    <source>
        <strain evidence="6">Wonlab-2016</strain>
    </source>
</reference>
<dbReference type="Gene3D" id="1.20.900.10">
    <property type="entry name" value="Dbl homology (DH) domain"/>
    <property type="match status" value="1"/>
</dbReference>
<evidence type="ECO:0000259" key="5">
    <source>
        <dbReference type="PROSITE" id="PS50010"/>
    </source>
</evidence>
<evidence type="ECO:0000259" key="4">
    <source>
        <dbReference type="PROSITE" id="PS50002"/>
    </source>
</evidence>
<dbReference type="CDD" id="cd01221">
    <property type="entry name" value="PH_ephexin"/>
    <property type="match status" value="1"/>
</dbReference>
<feature type="compositionally biased region" description="Basic and acidic residues" evidence="3">
    <location>
        <begin position="187"/>
        <end position="204"/>
    </location>
</feature>
<feature type="domain" description="SH3" evidence="4">
    <location>
        <begin position="843"/>
        <end position="904"/>
    </location>
</feature>
<dbReference type="InterPro" id="IPR000219">
    <property type="entry name" value="DH_dom"/>
</dbReference>
<dbReference type="AlphaFoldDB" id="A0ABD0JFF3"/>
<dbReference type="CDD" id="cd00160">
    <property type="entry name" value="RhoGEF"/>
    <property type="match status" value="1"/>
</dbReference>
<feature type="compositionally biased region" description="Basic and acidic residues" evidence="3">
    <location>
        <begin position="107"/>
        <end position="123"/>
    </location>
</feature>
<dbReference type="Pfam" id="PF07653">
    <property type="entry name" value="SH3_2"/>
    <property type="match status" value="1"/>
</dbReference>